<dbReference type="Proteomes" id="UP001403385">
    <property type="component" value="Unassembled WGS sequence"/>
</dbReference>
<evidence type="ECO:0000256" key="3">
    <source>
        <dbReference type="ARBA" id="ARBA00022777"/>
    </source>
</evidence>
<dbReference type="EMBL" id="JBDKWZ010000008">
    <property type="protein sequence ID" value="MEN7549189.1"/>
    <property type="molecule type" value="Genomic_DNA"/>
</dbReference>
<proteinExistence type="predicted"/>
<dbReference type="RefSeq" id="WP_346821967.1">
    <property type="nucleotide sequence ID" value="NZ_JBDKWZ010000008.1"/>
</dbReference>
<keyword evidence="1" id="KW-0808">Transferase</keyword>
<dbReference type="Gene3D" id="2.60.200.40">
    <property type="match status" value="1"/>
</dbReference>
<dbReference type="PANTHER" id="PTHR12358:SF106">
    <property type="entry name" value="LIPID KINASE YEGS"/>
    <property type="match status" value="1"/>
</dbReference>
<accession>A0AAW9S895</accession>
<dbReference type="GO" id="GO:0016301">
    <property type="term" value="F:kinase activity"/>
    <property type="evidence" value="ECO:0007669"/>
    <property type="project" value="UniProtKB-KW"/>
</dbReference>
<evidence type="ECO:0000256" key="2">
    <source>
        <dbReference type="ARBA" id="ARBA00022741"/>
    </source>
</evidence>
<gene>
    <name evidence="6" type="ORF">AAG747_14795</name>
</gene>
<dbReference type="PANTHER" id="PTHR12358">
    <property type="entry name" value="SPHINGOSINE KINASE"/>
    <property type="match status" value="1"/>
</dbReference>
<evidence type="ECO:0000313" key="7">
    <source>
        <dbReference type="Proteomes" id="UP001403385"/>
    </source>
</evidence>
<protein>
    <submittedName>
        <fullName evidence="6">Diacylglycerol kinase family protein</fullName>
    </submittedName>
</protein>
<dbReference type="InterPro" id="IPR001206">
    <property type="entry name" value="Diacylglycerol_kinase_cat_dom"/>
</dbReference>
<dbReference type="Pfam" id="PF00781">
    <property type="entry name" value="DAGK_cat"/>
    <property type="match status" value="1"/>
</dbReference>
<name>A0AAW9S895_9BACT</name>
<dbReference type="SUPFAM" id="SSF111331">
    <property type="entry name" value="NAD kinase/diacylglycerol kinase-like"/>
    <property type="match status" value="1"/>
</dbReference>
<evidence type="ECO:0000313" key="6">
    <source>
        <dbReference type="EMBL" id="MEN7549189.1"/>
    </source>
</evidence>
<dbReference type="AlphaFoldDB" id="A0AAW9S895"/>
<comment type="caution">
    <text evidence="6">The sequence shown here is derived from an EMBL/GenBank/DDBJ whole genome shotgun (WGS) entry which is preliminary data.</text>
</comment>
<dbReference type="Pfam" id="PF19279">
    <property type="entry name" value="YegS_C"/>
    <property type="match status" value="1"/>
</dbReference>
<feature type="domain" description="DAGKc" evidence="5">
    <location>
        <begin position="1"/>
        <end position="128"/>
    </location>
</feature>
<dbReference type="InterPro" id="IPR016064">
    <property type="entry name" value="NAD/diacylglycerol_kinase_sf"/>
</dbReference>
<dbReference type="Gene3D" id="3.40.50.10330">
    <property type="entry name" value="Probable inorganic polyphosphate/atp-NAD kinase, domain 1"/>
    <property type="match status" value="1"/>
</dbReference>
<dbReference type="InterPro" id="IPR045540">
    <property type="entry name" value="YegS/DAGK_C"/>
</dbReference>
<evidence type="ECO:0000256" key="4">
    <source>
        <dbReference type="ARBA" id="ARBA00022840"/>
    </source>
</evidence>
<evidence type="ECO:0000256" key="1">
    <source>
        <dbReference type="ARBA" id="ARBA00022679"/>
    </source>
</evidence>
<dbReference type="PROSITE" id="PS50146">
    <property type="entry name" value="DAGK"/>
    <property type="match status" value="1"/>
</dbReference>
<keyword evidence="4" id="KW-0067">ATP-binding</keyword>
<dbReference type="InterPro" id="IPR017438">
    <property type="entry name" value="ATP-NAD_kinase_N"/>
</dbReference>
<reference evidence="6 7" key="1">
    <citation type="submission" date="2024-04" db="EMBL/GenBank/DDBJ databases">
        <title>Novel genus in family Flammeovirgaceae.</title>
        <authorList>
            <person name="Nguyen T.H."/>
            <person name="Vuong T.Q."/>
            <person name="Le H."/>
            <person name="Kim S.-G."/>
        </authorList>
    </citation>
    <scope>NUCLEOTIDE SEQUENCE [LARGE SCALE GENOMIC DNA]</scope>
    <source>
        <strain evidence="6 7">JCM 23209</strain>
    </source>
</reference>
<keyword evidence="7" id="KW-1185">Reference proteome</keyword>
<sequence length="310" mass="35207">MKLLFVVNPISGDNDKKGFLDSLEGFAYRYIFEYDLFLTTGNHDKKQLNRLVNREKPDIVVAVGGDGTVLLVAEVVMHTNIRLGIIPYGSANGMAAELNIPNHKEEALKVLLQGKSVAIDNLKINQTHNCIHIGDIGFNARMVKRFETDRMRGFKGYAKQFFKEFSLSKKIKVDIQTEKKRYTKSAHMIAFANARRYGTKALLNPIGKLDDGYFELCILKDLSVRVLFLILLSWFTGSMYKTRFAEIIRCKKARIQLHKNKRMTVQVDGEVIGDKNTISIDVEPSCLHVMVPKEPSGKFLDLLVAEVEYE</sequence>
<dbReference type="SMART" id="SM00046">
    <property type="entry name" value="DAGKc"/>
    <property type="match status" value="1"/>
</dbReference>
<evidence type="ECO:0000259" key="5">
    <source>
        <dbReference type="PROSITE" id="PS50146"/>
    </source>
</evidence>
<organism evidence="6 7">
    <name type="scientific">Rapidithrix thailandica</name>
    <dbReference type="NCBI Taxonomy" id="413964"/>
    <lineage>
        <taxon>Bacteria</taxon>
        <taxon>Pseudomonadati</taxon>
        <taxon>Bacteroidota</taxon>
        <taxon>Cytophagia</taxon>
        <taxon>Cytophagales</taxon>
        <taxon>Flammeovirgaceae</taxon>
        <taxon>Rapidithrix</taxon>
    </lineage>
</organism>
<dbReference type="GO" id="GO:0005886">
    <property type="term" value="C:plasma membrane"/>
    <property type="evidence" value="ECO:0007669"/>
    <property type="project" value="TreeGrafter"/>
</dbReference>
<dbReference type="InterPro" id="IPR050187">
    <property type="entry name" value="Lipid_Phosphate_FormReg"/>
</dbReference>
<keyword evidence="2" id="KW-0547">Nucleotide-binding</keyword>
<dbReference type="GO" id="GO:0005524">
    <property type="term" value="F:ATP binding"/>
    <property type="evidence" value="ECO:0007669"/>
    <property type="project" value="UniProtKB-KW"/>
</dbReference>
<keyword evidence="3 6" id="KW-0418">Kinase</keyword>